<dbReference type="GO" id="GO:0009435">
    <property type="term" value="P:NAD+ biosynthetic process"/>
    <property type="evidence" value="ECO:0007669"/>
    <property type="project" value="InterPro"/>
</dbReference>
<name>A0A1G6UI64_PEPNI</name>
<evidence type="ECO:0000259" key="11">
    <source>
        <dbReference type="Pfam" id="PF01467"/>
    </source>
</evidence>
<evidence type="ECO:0000256" key="5">
    <source>
        <dbReference type="ARBA" id="ARBA00022679"/>
    </source>
</evidence>
<dbReference type="Gene3D" id="3.40.50.620">
    <property type="entry name" value="HUPs"/>
    <property type="match status" value="1"/>
</dbReference>
<organism evidence="13 14">
    <name type="scientific">Peptococcus niger</name>
    <dbReference type="NCBI Taxonomy" id="2741"/>
    <lineage>
        <taxon>Bacteria</taxon>
        <taxon>Bacillati</taxon>
        <taxon>Bacillota</taxon>
        <taxon>Clostridia</taxon>
        <taxon>Eubacteriales</taxon>
        <taxon>Peptococcaceae</taxon>
        <taxon>Peptococcus</taxon>
    </lineage>
</organism>
<reference evidence="13 14" key="1">
    <citation type="submission" date="2016-10" db="EMBL/GenBank/DDBJ databases">
        <authorList>
            <person name="de Groot N.N."/>
        </authorList>
    </citation>
    <scope>NUCLEOTIDE SEQUENCE [LARGE SCALE GENOMIC DNA]</scope>
    <source>
        <strain evidence="13 14">DSM 20475</strain>
    </source>
</reference>
<feature type="domain" description="Cytidyltransferase-like" evidence="11">
    <location>
        <begin position="905"/>
        <end position="1067"/>
    </location>
</feature>
<evidence type="ECO:0000256" key="4">
    <source>
        <dbReference type="ARBA" id="ARBA00022642"/>
    </source>
</evidence>
<evidence type="ECO:0000256" key="6">
    <source>
        <dbReference type="ARBA" id="ARBA00022695"/>
    </source>
</evidence>
<dbReference type="EMBL" id="FNAF01000003">
    <property type="protein sequence ID" value="SDD40961.1"/>
    <property type="molecule type" value="Genomic_DNA"/>
</dbReference>
<dbReference type="Gene3D" id="1.25.10.10">
    <property type="entry name" value="Leucine-rich Repeat Variant"/>
    <property type="match status" value="1"/>
</dbReference>
<proteinExistence type="predicted"/>
<evidence type="ECO:0000256" key="7">
    <source>
        <dbReference type="ARBA" id="ARBA00022741"/>
    </source>
</evidence>
<dbReference type="OrthoDB" id="1703792at2"/>
<dbReference type="SUPFAM" id="SSF109604">
    <property type="entry name" value="HD-domain/PDEase-like"/>
    <property type="match status" value="1"/>
</dbReference>
<evidence type="ECO:0000256" key="2">
    <source>
        <dbReference type="ARBA" id="ARBA00005019"/>
    </source>
</evidence>
<dbReference type="InterPro" id="IPR011989">
    <property type="entry name" value="ARM-like"/>
</dbReference>
<dbReference type="SUPFAM" id="SSF52374">
    <property type="entry name" value="Nucleotidylyl transferase"/>
    <property type="match status" value="1"/>
</dbReference>
<keyword evidence="7" id="KW-0547">Nucleotide-binding</keyword>
<evidence type="ECO:0000256" key="10">
    <source>
        <dbReference type="ARBA" id="ARBA00048721"/>
    </source>
</evidence>
<dbReference type="PANTHER" id="PTHR39321">
    <property type="entry name" value="NICOTINATE-NUCLEOTIDE ADENYLYLTRANSFERASE-RELATED"/>
    <property type="match status" value="1"/>
</dbReference>
<dbReference type="GO" id="GO:0005524">
    <property type="term" value="F:ATP binding"/>
    <property type="evidence" value="ECO:0007669"/>
    <property type="project" value="UniProtKB-KW"/>
</dbReference>
<dbReference type="RefSeq" id="WP_091791332.1">
    <property type="nucleotide sequence ID" value="NZ_FNAF01000003.1"/>
</dbReference>
<evidence type="ECO:0000256" key="3">
    <source>
        <dbReference type="ARBA" id="ARBA00012389"/>
    </source>
</evidence>
<dbReference type="Pfam" id="PF01966">
    <property type="entry name" value="HD"/>
    <property type="match status" value="1"/>
</dbReference>
<dbReference type="STRING" id="2741.SAMN04489866_10362"/>
<dbReference type="Proteomes" id="UP000198995">
    <property type="component" value="Unassembled WGS sequence"/>
</dbReference>
<evidence type="ECO:0000256" key="9">
    <source>
        <dbReference type="ARBA" id="ARBA00023027"/>
    </source>
</evidence>
<dbReference type="GO" id="GO:0004515">
    <property type="term" value="F:nicotinate-nucleotide adenylyltransferase activity"/>
    <property type="evidence" value="ECO:0007669"/>
    <property type="project" value="UniProtKB-EC"/>
</dbReference>
<feature type="domain" description="HD" evidence="12">
    <location>
        <begin position="174"/>
        <end position="258"/>
    </location>
</feature>
<accession>A0A1G6UI64</accession>
<gene>
    <name evidence="13" type="ORF">SAMN04489866_10362</name>
</gene>
<keyword evidence="8" id="KW-0067">ATP-binding</keyword>
<keyword evidence="4" id="KW-0662">Pyridine nucleotide biosynthesis</keyword>
<dbReference type="InterPro" id="IPR006674">
    <property type="entry name" value="HD_domain"/>
</dbReference>
<keyword evidence="9" id="KW-0520">NAD</keyword>
<keyword evidence="5 13" id="KW-0808">Transferase</keyword>
<evidence type="ECO:0000313" key="14">
    <source>
        <dbReference type="Proteomes" id="UP000198995"/>
    </source>
</evidence>
<dbReference type="InterPro" id="IPR004821">
    <property type="entry name" value="Cyt_trans-like"/>
</dbReference>
<sequence length="1606" mass="182504">MRSFNEQLQHLFGDAHLAKSLGIETERLQRIAEDARWASEAAGLLDQTPIPAKAVVQLAGDFLTAVDLALPEDWPQAVYDIASGALFDNRGEGMYSERLRAAAFFSLDLLGLFLSTHRRLNGLDKRLDFMPLTPQEITASPHAKEFSRLQNIWEVDYIDEILRLGRELFYFDLLAHIVGVQRVALTVGLQLKEAGVPVDVVLLSGAAMVHDIGKFGPKNEEEIKRMAYLHYYYTEQWCNRQGLVAIGHIATNHSTWDLELENLAVESMLLIYGDFRSKAQEGPRGAHEVMMIYSLDDAFQVILNKLDNVDAAKRQRYQRVYNRLSDFEAFMTGYGVDVSLGERRPPQRRPAWVGMLDAEATPRIFKDLTFRHNIEIMHMLGKPAYLRGMLEALRAEDNAVTVRANLTVFDEYMTYMTRPQKELIFNYLLEMLIHPEGDIRRQAADLIGNLIAGFDERYSKWLPDGTVRERQGRTALSLWQQVLVRVFSPDHKLGDRYRRFQGYAFHQILDSLLTGLPAEDKEQFLTQLLHYYRNTDCDDLSAFILLDALSEVPMQAVSEREAHMLLRSAEAWAPRDNVEVRLAILQFFEKFITESRLPAKAIIPYWQRIRALDLTWPGETYQQAHIDALLAGGICRLPKLRSSEVFLENLKSSTPWQVKRVNIRRLSDALVDDPGMNHLHVALHFSNLLKVSEQINVRHEAGNMLVNIAAHLSEEEVNEVAVELCRGLEMDSFEFTKYIPEYLARLCNNLPTREYDEILVTLANLVDAKNETTAQLAMDTLAHMVAVFESRDREERADERRRHLSRLVGLLMKGLASYHDTVKLETLGALGRSIFGNRQLSLAYRRDIFDVAYKRLLMLVVNEEEAGELDFYARCALLNHLYRFLSDYFLGGDPWHLYENKKVAFFPGTFDPFTLGHKAIVQNIRDAGFEVYLGLDEFSWSKNTQPTQIRRAIVKMSVAEEENVFLFPPIFPVNIASAEDLARLAEVFNNKDLYLVVGSDVLANASAYRQPRDSYSVHQFNHIIVRRAEDGMSSEAKAEALARLDGDVIEIALPEIPDGVSSTAIRKNIEKNRDISHLIDTMAQNFIYTHNLYLGERKTKAVKADRPYTTTLVAAQEGGFWRDLEAFLEQDSAEDQALSFLTGELPQNSRLVAIRRDGHLESTAMVQTVSSRDLYDVIGRRDICHYLREKGASHMAFISHLVFSDKAMDGGQRALTDALLWAIEQTATVAVYMGQGEQEKKRLRGLLMRHGFQLLTEAFADDGSDSWYAIVNMRMPLLLSNNVGTLLKEPYAHLPSVARVLFDTHHRLMQAMTAFYPGELVLSYESAVLEAELARLISSENGVPPVQGQVRTLGDYMCVPFGHLLRRSVVANTVTRPFFIQRLYPGDMRQLDIAPLPYHSDLKTQAQVLYAFHRGVILSDEVINRGRTLELVLPLLAAEKVPIKSMVSGIITGSGRDLLEDLDLPYRALHYLPNVRYWIVDSKGYPFIDGYSRADGPVSILSGLERVTNPVLPFAASPLFRDADANATWQYSEASLRNALAIMQVLEEAYQAENERNLTLRRMPEVFNRPMISDHGTGPVYDMTHSPSHYIAQNLSRLAYFQNLIP</sequence>
<dbReference type="EC" id="2.7.7.18" evidence="3"/>
<keyword evidence="6 13" id="KW-0548">Nucleotidyltransferase</keyword>
<keyword evidence="14" id="KW-1185">Reference proteome</keyword>
<dbReference type="SUPFAM" id="SSF48371">
    <property type="entry name" value="ARM repeat"/>
    <property type="match status" value="1"/>
</dbReference>
<evidence type="ECO:0000256" key="8">
    <source>
        <dbReference type="ARBA" id="ARBA00022840"/>
    </source>
</evidence>
<dbReference type="InterPro" id="IPR005248">
    <property type="entry name" value="NadD/NMNAT"/>
</dbReference>
<dbReference type="InterPro" id="IPR016024">
    <property type="entry name" value="ARM-type_fold"/>
</dbReference>
<evidence type="ECO:0000313" key="13">
    <source>
        <dbReference type="EMBL" id="SDD40961.1"/>
    </source>
</evidence>
<comment type="pathway">
    <text evidence="2">Cofactor biosynthesis; NAD(+) biosynthesis; deamido-NAD(+) from nicotinate D-ribonucleotide: step 1/1.</text>
</comment>
<evidence type="ECO:0000256" key="1">
    <source>
        <dbReference type="ARBA" id="ARBA00002324"/>
    </source>
</evidence>
<dbReference type="InterPro" id="IPR014729">
    <property type="entry name" value="Rossmann-like_a/b/a_fold"/>
</dbReference>
<comment type="catalytic activity">
    <reaction evidence="10">
        <text>nicotinate beta-D-ribonucleotide + ATP + H(+) = deamido-NAD(+) + diphosphate</text>
        <dbReference type="Rhea" id="RHEA:22860"/>
        <dbReference type="ChEBI" id="CHEBI:15378"/>
        <dbReference type="ChEBI" id="CHEBI:30616"/>
        <dbReference type="ChEBI" id="CHEBI:33019"/>
        <dbReference type="ChEBI" id="CHEBI:57502"/>
        <dbReference type="ChEBI" id="CHEBI:58437"/>
        <dbReference type="EC" id="2.7.7.18"/>
    </reaction>
</comment>
<comment type="function">
    <text evidence="1">Catalyzes the reversible adenylation of nicotinate mononucleotide (NaMN) to nicotinic acid adenine dinucleotide (NaAD).</text>
</comment>
<dbReference type="Pfam" id="PF01467">
    <property type="entry name" value="CTP_transf_like"/>
    <property type="match status" value="1"/>
</dbReference>
<evidence type="ECO:0000259" key="12">
    <source>
        <dbReference type="Pfam" id="PF01966"/>
    </source>
</evidence>
<dbReference type="PANTHER" id="PTHR39321:SF3">
    <property type="entry name" value="PHOSPHOPANTETHEINE ADENYLYLTRANSFERASE"/>
    <property type="match status" value="1"/>
</dbReference>
<protein>
    <recommendedName>
        <fullName evidence="3">nicotinate-nucleotide adenylyltransferase</fullName>
        <ecNumber evidence="3">2.7.7.18</ecNumber>
    </recommendedName>
</protein>